<name>A0A1I8ETN0_WUCBA</name>
<sequence>MHHAYSFIFIIGVLLIHPKFATLHCSHRINEAVQKCVQPIAQYAKVLNQEDDQNSTNAAKNNFGQAIALPKIGRYVFRELCRLVRNFNECVHKLRQQCPEHVTVSLIDASYGFLCNEGYETFMGSAECLIELDRQPTVKQCHEITLKHIESANVELSTATLTRFDKMCQALNYFASCVERPISYGCGAEAWTMIFRVLRDTTNTLLPKCQFTGHSVFTEHFSSSLSEAFPFTTTIAAIHKENDFLRYKEMLNDKAEIIWSNEDMTTNSVSEVDNDNSKKFDEELSSEHDADPARSTINSKGERSRGQIRGHVFIDRDTDISYYDNGSDNLVEAASSSSFLTVNSANRSLIFMFAQYASLCWLIFKIC</sequence>
<evidence type="ECO:0000313" key="6">
    <source>
        <dbReference type="WBParaSite" id="mrna-Wban_09887"/>
    </source>
</evidence>
<evidence type="ECO:0000313" key="3">
    <source>
        <dbReference type="Proteomes" id="UP000093561"/>
    </source>
</evidence>
<evidence type="ECO:0000313" key="5">
    <source>
        <dbReference type="WBParaSite" id="maker-PairedContig_629-snap-gene-0.11-mRNA-1"/>
    </source>
</evidence>
<dbReference type="WBParaSite" id="maker-PairedContig_4795-snap-gene-0.4-mRNA-1">
    <property type="protein sequence ID" value="maker-PairedContig_4795-snap-gene-0.4-mRNA-1"/>
    <property type="gene ID" value="maker-PairedContig_4795-snap-gene-0.4"/>
</dbReference>
<dbReference type="WBParaSite" id="maker-PairedContig_629-snap-gene-0.11-mRNA-1">
    <property type="protein sequence ID" value="maker-PairedContig_629-snap-gene-0.11-mRNA-1"/>
    <property type="gene ID" value="maker-PairedContig_629-snap-gene-0.11"/>
</dbReference>
<reference evidence="3" key="2">
    <citation type="journal article" date="2016" name="Mol. Ecol.">
        <title>Population genomics of the filarial nematode parasite Wuchereria bancrofti from mosquitoes.</title>
        <authorList>
            <person name="Small S.T."/>
            <person name="Reimer L.J."/>
            <person name="Tisch D.J."/>
            <person name="King C.L."/>
            <person name="Christensen B.M."/>
            <person name="Siba P.M."/>
            <person name="Kazura J.W."/>
            <person name="Serre D."/>
            <person name="Zimmerman P.A."/>
        </authorList>
    </citation>
    <scope>NUCLEOTIDE SEQUENCE</scope>
    <source>
        <strain evidence="3">pt0022</strain>
    </source>
</reference>
<dbReference type="PANTHER" id="PTHR37431:SF3">
    <property type="entry name" value="DUF19 DOMAIN-CONTAINING PROTEIN"/>
    <property type="match status" value="1"/>
</dbReference>
<dbReference type="Proteomes" id="UP000093561">
    <property type="component" value="Unassembled WGS sequence"/>
</dbReference>
<protein>
    <submittedName>
        <fullName evidence="6">DUF19 domain-containing protein</fullName>
    </submittedName>
</protein>
<proteinExistence type="predicted"/>
<feature type="compositionally biased region" description="Basic and acidic residues" evidence="1">
    <location>
        <begin position="280"/>
        <end position="292"/>
    </location>
</feature>
<dbReference type="AlphaFoldDB" id="A0A1I8ETN0"/>
<feature type="signal peptide" evidence="2">
    <location>
        <begin position="1"/>
        <end position="21"/>
    </location>
</feature>
<evidence type="ECO:0000256" key="2">
    <source>
        <dbReference type="SAM" id="SignalP"/>
    </source>
</evidence>
<accession>A0A1I8ETN0</accession>
<reference evidence="4 5" key="3">
    <citation type="submission" date="2016-11" db="UniProtKB">
        <authorList>
            <consortium name="WormBaseParasite"/>
        </authorList>
    </citation>
    <scope>IDENTIFICATION</scope>
    <source>
        <strain evidence="4 5">pt0022</strain>
    </source>
</reference>
<reference evidence="3" key="1">
    <citation type="submission" date="2015-03" db="EMBL/GenBank/DDBJ databases">
        <title>Wuchereria bancrofti Genome Sequencing Papua New Guinea Strain.</title>
        <authorList>
            <person name="Small S.T."/>
            <person name="Serre D."/>
            <person name="Zimmerman P.A."/>
        </authorList>
    </citation>
    <scope>NUCLEOTIDE SEQUENCE [LARGE SCALE GENOMIC DNA]</scope>
    <source>
        <strain evidence="3">pt0022</strain>
    </source>
</reference>
<dbReference type="WBParaSite" id="mrna-Wban_09887">
    <property type="protein sequence ID" value="mrna-Wban_09887"/>
    <property type="gene ID" value="Wban_09887"/>
</dbReference>
<keyword evidence="2" id="KW-0732">Signal</keyword>
<evidence type="ECO:0000256" key="1">
    <source>
        <dbReference type="SAM" id="MobiDB-lite"/>
    </source>
</evidence>
<feature type="chain" id="PRO_5009605247" evidence="2">
    <location>
        <begin position="22"/>
        <end position="367"/>
    </location>
</feature>
<feature type="region of interest" description="Disordered" evidence="1">
    <location>
        <begin position="280"/>
        <end position="304"/>
    </location>
</feature>
<organism evidence="4">
    <name type="scientific">Wuchereria bancrofti</name>
    <dbReference type="NCBI Taxonomy" id="6293"/>
    <lineage>
        <taxon>Eukaryota</taxon>
        <taxon>Metazoa</taxon>
        <taxon>Ecdysozoa</taxon>
        <taxon>Nematoda</taxon>
        <taxon>Chromadorea</taxon>
        <taxon>Rhabditida</taxon>
        <taxon>Spirurina</taxon>
        <taxon>Spiruromorpha</taxon>
        <taxon>Filarioidea</taxon>
        <taxon>Onchocercidae</taxon>
        <taxon>Wuchereria</taxon>
    </lineage>
</organism>
<evidence type="ECO:0000313" key="4">
    <source>
        <dbReference type="WBParaSite" id="maker-PairedContig_4795-snap-gene-0.4-mRNA-1"/>
    </source>
</evidence>
<dbReference type="PANTHER" id="PTHR37431">
    <property type="entry name" value="PROTEIN CBG06927"/>
    <property type="match status" value="1"/>
</dbReference>